<dbReference type="SUPFAM" id="SSF102405">
    <property type="entry name" value="MCP/YpsA-like"/>
    <property type="match status" value="1"/>
</dbReference>
<dbReference type="InterPro" id="IPR052341">
    <property type="entry name" value="LOG_family_nucleotidases"/>
</dbReference>
<name>A0ABP8UE07_9ACTN</name>
<dbReference type="RefSeq" id="WP_345433270.1">
    <property type="nucleotide sequence ID" value="NZ_BAABHK010000006.1"/>
</dbReference>
<dbReference type="Proteomes" id="UP001501442">
    <property type="component" value="Unassembled WGS sequence"/>
</dbReference>
<dbReference type="PANTHER" id="PTHR43393:SF3">
    <property type="entry name" value="LYSINE DECARBOXYLASE-LIKE PROTEIN"/>
    <property type="match status" value="1"/>
</dbReference>
<dbReference type="Pfam" id="PF18306">
    <property type="entry name" value="LDcluster4"/>
    <property type="match status" value="1"/>
</dbReference>
<evidence type="ECO:0000313" key="2">
    <source>
        <dbReference type="Proteomes" id="UP001501442"/>
    </source>
</evidence>
<evidence type="ECO:0008006" key="3">
    <source>
        <dbReference type="Google" id="ProtNLM"/>
    </source>
</evidence>
<dbReference type="InterPro" id="IPR041164">
    <property type="entry name" value="LDcluster4"/>
</dbReference>
<dbReference type="EMBL" id="BAABHK010000006">
    <property type="protein sequence ID" value="GAA4629156.1"/>
    <property type="molecule type" value="Genomic_DNA"/>
</dbReference>
<sequence>MCGPSDCTDAERDAAYEVGRLLAARGAVVLCGGYSGVMAAVAEGARSAGGMVVGVLSRADREGAAPGLSAAIATGMGEARNAVLVASADAVIVIGGSWGTLSELALAMRRGDVPVVQLGGWQVLDEHGEPLPGIRRAETPEEAVRLAGG</sequence>
<dbReference type="NCBIfam" id="TIGR00725">
    <property type="entry name" value="TIGR00725 family protein"/>
    <property type="match status" value="1"/>
</dbReference>
<proteinExistence type="predicted"/>
<reference evidence="2" key="1">
    <citation type="journal article" date="2019" name="Int. J. Syst. Evol. Microbiol.">
        <title>The Global Catalogue of Microorganisms (GCM) 10K type strain sequencing project: providing services to taxonomists for standard genome sequencing and annotation.</title>
        <authorList>
            <consortium name="The Broad Institute Genomics Platform"/>
            <consortium name="The Broad Institute Genome Sequencing Center for Infectious Disease"/>
            <person name="Wu L."/>
            <person name="Ma J."/>
        </authorList>
    </citation>
    <scope>NUCLEOTIDE SEQUENCE [LARGE SCALE GENOMIC DNA]</scope>
    <source>
        <strain evidence="2">JCM 17939</strain>
    </source>
</reference>
<accession>A0ABP8UE07</accession>
<keyword evidence="2" id="KW-1185">Reference proteome</keyword>
<dbReference type="Gene3D" id="3.40.50.450">
    <property type="match status" value="1"/>
</dbReference>
<gene>
    <name evidence="1" type="ORF">GCM10023196_048690</name>
</gene>
<evidence type="ECO:0000313" key="1">
    <source>
        <dbReference type="EMBL" id="GAA4629156.1"/>
    </source>
</evidence>
<dbReference type="PANTHER" id="PTHR43393">
    <property type="entry name" value="CYTOKININ RIBOSIDE 5'-MONOPHOSPHATE PHOSPHORIBOHYDROLASE"/>
    <property type="match status" value="1"/>
</dbReference>
<protein>
    <recommendedName>
        <fullName evidence="3">TIGR00725 family protein</fullName>
    </recommendedName>
</protein>
<organism evidence="1 2">
    <name type="scientific">Actinoallomurus vinaceus</name>
    <dbReference type="NCBI Taxonomy" id="1080074"/>
    <lineage>
        <taxon>Bacteria</taxon>
        <taxon>Bacillati</taxon>
        <taxon>Actinomycetota</taxon>
        <taxon>Actinomycetes</taxon>
        <taxon>Streptosporangiales</taxon>
        <taxon>Thermomonosporaceae</taxon>
        <taxon>Actinoallomurus</taxon>
    </lineage>
</organism>
<comment type="caution">
    <text evidence="1">The sequence shown here is derived from an EMBL/GenBank/DDBJ whole genome shotgun (WGS) entry which is preliminary data.</text>
</comment>
<dbReference type="InterPro" id="IPR005268">
    <property type="entry name" value="CHP00725"/>
</dbReference>